<organism evidence="4 5">
    <name type="scientific">Tahibacter soli</name>
    <dbReference type="NCBI Taxonomy" id="2983605"/>
    <lineage>
        <taxon>Bacteria</taxon>
        <taxon>Pseudomonadati</taxon>
        <taxon>Pseudomonadota</taxon>
        <taxon>Gammaproteobacteria</taxon>
        <taxon>Lysobacterales</taxon>
        <taxon>Rhodanobacteraceae</taxon>
        <taxon>Tahibacter</taxon>
    </lineage>
</organism>
<feature type="transmembrane region" description="Helical" evidence="3">
    <location>
        <begin position="17"/>
        <end position="37"/>
    </location>
</feature>
<gene>
    <name evidence="4" type="ORF">OD750_026745</name>
</gene>
<dbReference type="Gene3D" id="2.40.420.20">
    <property type="match status" value="1"/>
</dbReference>
<name>A0A9X3YTT0_9GAMM</name>
<dbReference type="Proteomes" id="UP001139971">
    <property type="component" value="Unassembled WGS sequence"/>
</dbReference>
<protein>
    <submittedName>
        <fullName evidence="4">HlyD family efflux transporter periplasmic adaptor subunit</fullName>
    </submittedName>
</protein>
<dbReference type="PANTHER" id="PTHR32347:SF23">
    <property type="entry name" value="BLL5650 PROTEIN"/>
    <property type="match status" value="1"/>
</dbReference>
<reference evidence="4" key="1">
    <citation type="submission" date="2023-02" db="EMBL/GenBank/DDBJ databases">
        <title>Tahibacter soli sp. nov. isolated from soil.</title>
        <authorList>
            <person name="Baek J.H."/>
            <person name="Lee J.K."/>
            <person name="Choi D.G."/>
            <person name="Jeon C.O."/>
        </authorList>
    </citation>
    <scope>NUCLEOTIDE SEQUENCE</scope>
    <source>
        <strain evidence="4">BL</strain>
    </source>
</reference>
<evidence type="ECO:0000313" key="5">
    <source>
        <dbReference type="Proteomes" id="UP001139971"/>
    </source>
</evidence>
<keyword evidence="2" id="KW-0175">Coiled coil</keyword>
<evidence type="ECO:0000256" key="3">
    <source>
        <dbReference type="SAM" id="Phobius"/>
    </source>
</evidence>
<dbReference type="InterPro" id="IPR050465">
    <property type="entry name" value="UPF0194_transport"/>
</dbReference>
<keyword evidence="5" id="KW-1185">Reference proteome</keyword>
<sequence length="418" mass="45009">MDIANPELKQRLKRRRIMAAGGVGALAVAVAVGIAGMSRGIPTADRDDVWVDTAAVADVVREARAPGKLVPRDFRWLAAESTGQVQRIEVLPGTRVTADTVLMRLANPEVEDNLRAAQSQVAAAEAQVGAKRTDLRSQLLTARSAFAQAQADYAAAKVRAEADSKAVEKNIIPRVQYQQSMIALEQYQYRVTVERERVAQFESGMKSQMDGVEAALAQQRSTLILRQRQFDGLQVRAGIDGVLQEVPVQEGQQVAAGANLARVARPDVLIARLLVPETQAKDVALGMEATIDTYNGVAQGKVSRIDPAVADGAVRVDVELVGDLPPGARPDLAVDGRIRIATMRNVLSIRRPAKALADASNSLFVIAVDAGDVARRVPVRLGALSVERAQVLEGLKAGDKAIVSDASQWDKYDRIRVR</sequence>
<keyword evidence="3" id="KW-0472">Membrane</keyword>
<dbReference type="Gene3D" id="1.10.287.470">
    <property type="entry name" value="Helix hairpin bin"/>
    <property type="match status" value="2"/>
</dbReference>
<dbReference type="GO" id="GO:0030313">
    <property type="term" value="C:cell envelope"/>
    <property type="evidence" value="ECO:0007669"/>
    <property type="project" value="UniProtKB-SubCell"/>
</dbReference>
<comment type="caution">
    <text evidence="4">The sequence shown here is derived from an EMBL/GenBank/DDBJ whole genome shotgun (WGS) entry which is preliminary data.</text>
</comment>
<evidence type="ECO:0000313" key="4">
    <source>
        <dbReference type="EMBL" id="MDC8016141.1"/>
    </source>
</evidence>
<dbReference type="SUPFAM" id="SSF111369">
    <property type="entry name" value="HlyD-like secretion proteins"/>
    <property type="match status" value="1"/>
</dbReference>
<dbReference type="RefSeq" id="WP_263542572.1">
    <property type="nucleotide sequence ID" value="NZ_JAOVZO020000023.1"/>
</dbReference>
<evidence type="ECO:0000256" key="2">
    <source>
        <dbReference type="ARBA" id="ARBA00023054"/>
    </source>
</evidence>
<evidence type="ECO:0000256" key="1">
    <source>
        <dbReference type="ARBA" id="ARBA00004196"/>
    </source>
</evidence>
<dbReference type="Gene3D" id="2.40.50.100">
    <property type="match status" value="2"/>
</dbReference>
<keyword evidence="3" id="KW-1133">Transmembrane helix</keyword>
<comment type="subcellular location">
    <subcellularLocation>
        <location evidence="1">Cell envelope</location>
    </subcellularLocation>
</comment>
<dbReference type="Gene3D" id="2.40.30.170">
    <property type="match status" value="1"/>
</dbReference>
<dbReference type="EMBL" id="JAOVZO020000023">
    <property type="protein sequence ID" value="MDC8016141.1"/>
    <property type="molecule type" value="Genomic_DNA"/>
</dbReference>
<dbReference type="PANTHER" id="PTHR32347">
    <property type="entry name" value="EFFLUX SYSTEM COMPONENT YKNX-RELATED"/>
    <property type="match status" value="1"/>
</dbReference>
<accession>A0A9X3YTT0</accession>
<proteinExistence type="predicted"/>
<dbReference type="AlphaFoldDB" id="A0A9X3YTT0"/>
<keyword evidence="3" id="KW-0812">Transmembrane</keyword>